<sequence>MKHKWPALLFILFITAGIGIMFYHSIEMEKQEQLEEKREEVVKLLQYNLEQFDPTLQSFVDEEYMSVIASAVNSKGLCTFRRGLAKNQDPFGILTVEYDLVKMKVLSIELSISNDKYMDEWENFKDIK</sequence>
<keyword evidence="1" id="KW-0812">Transmembrane</keyword>
<keyword evidence="1" id="KW-0472">Membrane</keyword>
<name>A0ABW4LUA6_9BACI</name>
<keyword evidence="1" id="KW-1133">Transmembrane helix</keyword>
<dbReference type="Proteomes" id="UP001597214">
    <property type="component" value="Unassembled WGS sequence"/>
</dbReference>
<dbReference type="RefSeq" id="WP_377929953.1">
    <property type="nucleotide sequence ID" value="NZ_JBHUEM010000046.1"/>
</dbReference>
<feature type="transmembrane region" description="Helical" evidence="1">
    <location>
        <begin position="7"/>
        <end position="26"/>
    </location>
</feature>
<evidence type="ECO:0000256" key="1">
    <source>
        <dbReference type="SAM" id="Phobius"/>
    </source>
</evidence>
<evidence type="ECO:0000313" key="2">
    <source>
        <dbReference type="EMBL" id="MFD1738734.1"/>
    </source>
</evidence>
<gene>
    <name evidence="2" type="ORF">ACFSCX_19645</name>
</gene>
<accession>A0ABW4LUA6</accession>
<organism evidence="2 3">
    <name type="scientific">Bacillus salitolerans</name>
    <dbReference type="NCBI Taxonomy" id="1437434"/>
    <lineage>
        <taxon>Bacteria</taxon>
        <taxon>Bacillati</taxon>
        <taxon>Bacillota</taxon>
        <taxon>Bacilli</taxon>
        <taxon>Bacillales</taxon>
        <taxon>Bacillaceae</taxon>
        <taxon>Bacillus</taxon>
    </lineage>
</organism>
<evidence type="ECO:0008006" key="4">
    <source>
        <dbReference type="Google" id="ProtNLM"/>
    </source>
</evidence>
<evidence type="ECO:0000313" key="3">
    <source>
        <dbReference type="Proteomes" id="UP001597214"/>
    </source>
</evidence>
<reference evidence="3" key="1">
    <citation type="journal article" date="2019" name="Int. J. Syst. Evol. Microbiol.">
        <title>The Global Catalogue of Microorganisms (GCM) 10K type strain sequencing project: providing services to taxonomists for standard genome sequencing and annotation.</title>
        <authorList>
            <consortium name="The Broad Institute Genomics Platform"/>
            <consortium name="The Broad Institute Genome Sequencing Center for Infectious Disease"/>
            <person name="Wu L."/>
            <person name="Ma J."/>
        </authorList>
    </citation>
    <scope>NUCLEOTIDE SEQUENCE [LARGE SCALE GENOMIC DNA]</scope>
    <source>
        <strain evidence="3">CCUG 49339</strain>
    </source>
</reference>
<proteinExistence type="predicted"/>
<dbReference type="EMBL" id="JBHUEM010000046">
    <property type="protein sequence ID" value="MFD1738734.1"/>
    <property type="molecule type" value="Genomic_DNA"/>
</dbReference>
<protein>
    <recommendedName>
        <fullName evidence="4">DUF1310 family protein</fullName>
    </recommendedName>
</protein>
<keyword evidence="3" id="KW-1185">Reference proteome</keyword>
<comment type="caution">
    <text evidence="2">The sequence shown here is derived from an EMBL/GenBank/DDBJ whole genome shotgun (WGS) entry which is preliminary data.</text>
</comment>